<organism evidence="2 3">
    <name type="scientific">Nesidiocoris tenuis</name>
    <dbReference type="NCBI Taxonomy" id="355587"/>
    <lineage>
        <taxon>Eukaryota</taxon>
        <taxon>Metazoa</taxon>
        <taxon>Ecdysozoa</taxon>
        <taxon>Arthropoda</taxon>
        <taxon>Hexapoda</taxon>
        <taxon>Insecta</taxon>
        <taxon>Pterygota</taxon>
        <taxon>Neoptera</taxon>
        <taxon>Paraneoptera</taxon>
        <taxon>Hemiptera</taxon>
        <taxon>Heteroptera</taxon>
        <taxon>Panheteroptera</taxon>
        <taxon>Cimicomorpha</taxon>
        <taxon>Miridae</taxon>
        <taxon>Dicyphina</taxon>
        <taxon>Nesidiocoris</taxon>
    </lineage>
</organism>
<evidence type="ECO:0000313" key="2">
    <source>
        <dbReference type="EMBL" id="CAB0006635.1"/>
    </source>
</evidence>
<feature type="non-terminal residue" evidence="2">
    <location>
        <position position="57"/>
    </location>
</feature>
<proteinExistence type="predicted"/>
<gene>
    <name evidence="2" type="ORF">NTEN_LOCUS12112</name>
</gene>
<sequence>MKGNGAGAGLEKTAGSGRSTHPSKLIHNLHSGFELVGRPIGFSFSGLISDHGSGIRA</sequence>
<accession>A0A6H5GUG5</accession>
<dbReference type="Proteomes" id="UP000479000">
    <property type="component" value="Unassembled WGS sequence"/>
</dbReference>
<reference evidence="2 3" key="1">
    <citation type="submission" date="2020-02" db="EMBL/GenBank/DDBJ databases">
        <authorList>
            <person name="Ferguson B K."/>
        </authorList>
    </citation>
    <scope>NUCLEOTIDE SEQUENCE [LARGE SCALE GENOMIC DNA]</scope>
</reference>
<evidence type="ECO:0000256" key="1">
    <source>
        <dbReference type="SAM" id="MobiDB-lite"/>
    </source>
</evidence>
<protein>
    <submittedName>
        <fullName evidence="2">Uncharacterized protein</fullName>
    </submittedName>
</protein>
<dbReference type="EMBL" id="CADCXU010018066">
    <property type="protein sequence ID" value="CAB0006635.1"/>
    <property type="molecule type" value="Genomic_DNA"/>
</dbReference>
<dbReference type="AlphaFoldDB" id="A0A6H5GUG5"/>
<evidence type="ECO:0000313" key="3">
    <source>
        <dbReference type="Proteomes" id="UP000479000"/>
    </source>
</evidence>
<feature type="region of interest" description="Disordered" evidence="1">
    <location>
        <begin position="1"/>
        <end position="23"/>
    </location>
</feature>
<name>A0A6H5GUG5_9HEMI</name>
<keyword evidence="3" id="KW-1185">Reference proteome</keyword>